<dbReference type="Proteomes" id="UP000655659">
    <property type="component" value="Unassembled WGS sequence"/>
</dbReference>
<comment type="caution">
    <text evidence="2">The sequence shown here is derived from an EMBL/GenBank/DDBJ whole genome shotgun (WGS) entry which is preliminary data.</text>
</comment>
<dbReference type="EMBL" id="AASSGK010000044">
    <property type="protein sequence ID" value="EFG2163242.1"/>
    <property type="molecule type" value="Genomic_DNA"/>
</dbReference>
<protein>
    <submittedName>
        <fullName evidence="2">Uncharacterized protein</fullName>
    </submittedName>
</protein>
<keyword evidence="1" id="KW-0472">Membrane</keyword>
<keyword evidence="1" id="KW-0812">Transmembrane</keyword>
<organism evidence="2 5">
    <name type="scientific">Escherichia coli</name>
    <dbReference type="NCBI Taxonomy" id="562"/>
    <lineage>
        <taxon>Bacteria</taxon>
        <taxon>Pseudomonadati</taxon>
        <taxon>Pseudomonadota</taxon>
        <taxon>Gammaproteobacteria</taxon>
        <taxon>Enterobacterales</taxon>
        <taxon>Enterobacteriaceae</taxon>
        <taxon>Escherichia</taxon>
    </lineage>
</organism>
<name>A0A0P7QGZ6_ECOLX</name>
<dbReference type="RefSeq" id="WP_001009441.1">
    <property type="nucleotide sequence ID" value="NZ_BRVT01000019.1"/>
</dbReference>
<dbReference type="Proteomes" id="UP000615017">
    <property type="component" value="Unassembled WGS sequence"/>
</dbReference>
<proteinExistence type="predicted"/>
<feature type="transmembrane region" description="Helical" evidence="1">
    <location>
        <begin position="33"/>
        <end position="52"/>
    </location>
</feature>
<feature type="transmembrane region" description="Helical" evidence="1">
    <location>
        <begin position="93"/>
        <end position="113"/>
    </location>
</feature>
<evidence type="ECO:0000313" key="4">
    <source>
        <dbReference type="EMBL" id="MBL6235567.1"/>
    </source>
</evidence>
<evidence type="ECO:0000313" key="5">
    <source>
        <dbReference type="Proteomes" id="UP000534332"/>
    </source>
</evidence>
<keyword evidence="1" id="KW-1133">Transmembrane helix</keyword>
<sequence length="121" mass="13673">MNFISLWPLLLAQVTVMSLTVIFLAADRRFFSWDCFVVCSLSMMMAEGIVIMKYELWHIPPALLGLAGVLSWLLLLLHTGYFSGISEGVHKRLWLAVASVFSGAGMIIFYWLLQPSETIMK</sequence>
<evidence type="ECO:0000256" key="1">
    <source>
        <dbReference type="SAM" id="Phobius"/>
    </source>
</evidence>
<gene>
    <name evidence="2" type="ORF">BRV02_004383</name>
    <name evidence="4" type="ORF">JNA65_16845</name>
    <name evidence="3" type="ORF">JNA68_16110</name>
</gene>
<reference evidence="2 5" key="1">
    <citation type="submission" date="2020-02" db="EMBL/GenBank/DDBJ databases">
        <authorList>
            <person name="Ashton P.M."/>
            <person name="Dallman T."/>
            <person name="Nair S."/>
            <person name="De Pinna E."/>
            <person name="Peters T."/>
            <person name="Grant K."/>
        </authorList>
    </citation>
    <scope>NUCLEOTIDE SEQUENCE [LARGE SCALE GENOMIC DNA]</scope>
    <source>
        <strain evidence="2 5">188143</strain>
    </source>
</reference>
<dbReference type="AlphaFoldDB" id="A0A0P7QGZ6"/>
<evidence type="ECO:0000313" key="6">
    <source>
        <dbReference type="Proteomes" id="UP000615017"/>
    </source>
</evidence>
<evidence type="ECO:0000313" key="2">
    <source>
        <dbReference type="EMBL" id="EFG2163242.1"/>
    </source>
</evidence>
<accession>A0A0P7QGZ6</accession>
<dbReference type="EMBL" id="JAETYU010000020">
    <property type="protein sequence ID" value="MBL6204711.1"/>
    <property type="molecule type" value="Genomic_DNA"/>
</dbReference>
<feature type="transmembrane region" description="Helical" evidence="1">
    <location>
        <begin position="6"/>
        <end position="26"/>
    </location>
</feature>
<dbReference type="Proteomes" id="UP000534332">
    <property type="component" value="Unassembled WGS sequence"/>
</dbReference>
<evidence type="ECO:0000313" key="3">
    <source>
        <dbReference type="EMBL" id="MBL6204711.1"/>
    </source>
</evidence>
<feature type="transmembrane region" description="Helical" evidence="1">
    <location>
        <begin position="58"/>
        <end position="81"/>
    </location>
</feature>
<dbReference type="EMBL" id="JAETYZ010000021">
    <property type="protein sequence ID" value="MBL6235567.1"/>
    <property type="molecule type" value="Genomic_DNA"/>
</dbReference>
<reference evidence="3 6" key="2">
    <citation type="submission" date="2021-01" db="EMBL/GenBank/DDBJ databases">
        <title>Genomes of Escherichia coli STEC strains from raw meat-based diets for companion animals.</title>
        <authorList>
            <person name="Stevens M.J.A."/>
            <person name="Stephan R."/>
        </authorList>
    </citation>
    <scope>NUCLEOTIDE SEQUENCE [LARGE SCALE GENOMIC DNA]</scope>
    <source>
        <strain evidence="3">ATC7-7</strain>
        <strain evidence="4 6">LSC1-58</strain>
    </source>
</reference>